<dbReference type="CDD" id="cd07984">
    <property type="entry name" value="LPLAT_LABLAT-like"/>
    <property type="match status" value="1"/>
</dbReference>
<dbReference type="GO" id="GO:0005886">
    <property type="term" value="C:plasma membrane"/>
    <property type="evidence" value="ECO:0007669"/>
    <property type="project" value="UniProtKB-SubCell"/>
</dbReference>
<organism evidence="8 9">
    <name type="scientific">Bordetella pseudohinzii</name>
    <dbReference type="NCBI Taxonomy" id="1331258"/>
    <lineage>
        <taxon>Bacteria</taxon>
        <taxon>Pseudomonadati</taxon>
        <taxon>Pseudomonadota</taxon>
        <taxon>Betaproteobacteria</taxon>
        <taxon>Burkholderiales</taxon>
        <taxon>Alcaligenaceae</taxon>
        <taxon>Bordetella</taxon>
    </lineage>
</organism>
<comment type="subcellular location">
    <subcellularLocation>
        <location evidence="1">Cell inner membrane</location>
    </subcellularLocation>
</comment>
<accession>A0A0J6C5J8</accession>
<dbReference type="PANTHER" id="PTHR30606:SF9">
    <property type="entry name" value="LIPID A BIOSYNTHESIS LAUROYLTRANSFERASE"/>
    <property type="match status" value="1"/>
</dbReference>
<gene>
    <name evidence="8" type="primary">htrB_2</name>
    <name evidence="7" type="ORF">BBN53_19810</name>
    <name evidence="8" type="ORF">ERS370011_02269</name>
</gene>
<reference evidence="8 9" key="1">
    <citation type="submission" date="2015-09" db="EMBL/GenBank/DDBJ databases">
        <authorList>
            <person name="Jackson K.R."/>
            <person name="Lunt B.L."/>
            <person name="Fisher J.N.B."/>
            <person name="Gardner A.V."/>
            <person name="Bailey M.E."/>
            <person name="Deus L.M."/>
            <person name="Earl A.S."/>
            <person name="Gibby P.D."/>
            <person name="Hartmann K.A."/>
            <person name="Liu J.E."/>
            <person name="Manci A.M."/>
            <person name="Nielsen D.A."/>
            <person name="Solomon M.B."/>
            <person name="Breakwell D.P."/>
            <person name="Burnett S.H."/>
            <person name="Grose J.H."/>
        </authorList>
    </citation>
    <scope>NUCLEOTIDE SEQUENCE [LARGE SCALE GENOMIC DNA]</scope>
    <source>
        <strain evidence="8 9">2789STDY5608636</strain>
    </source>
</reference>
<dbReference type="InterPro" id="IPR004960">
    <property type="entry name" value="LipA_acyltrans"/>
</dbReference>
<sequence length="297" mass="33624">MSSDIKTRALIGLLRWFGRMSPRARQRAGACVGWLTQHLARSRARIVRRNLEICFPDESPQTREQWAREHFRALGQSIVDRGVLWYGSPQAIREMASVSGAETVNALAASGRPVILLAPHFIGLDVAATRLTMEVPSGATMYTPQRNPAVDAIVRAGRQRFNEVFLVSRKEGVRELIRHFREARPVYYLPDMDFGRNGSVFVPFFGVPAATLVATAQLARKWNAAVLPVLDFWDPATGRYHVEVLPPLADFPGQDSLEAATARLNRELEGWIRRCPSQYYWVHRRFKTRPEGSPKLY</sequence>
<keyword evidence="6 8" id="KW-0012">Acyltransferase</keyword>
<evidence type="ECO:0000256" key="2">
    <source>
        <dbReference type="ARBA" id="ARBA00022475"/>
    </source>
</evidence>
<dbReference type="Proteomes" id="UP000053096">
    <property type="component" value="Unassembled WGS sequence"/>
</dbReference>
<proteinExistence type="predicted"/>
<dbReference type="EMBL" id="CP016440">
    <property type="protein sequence ID" value="ANY17932.1"/>
    <property type="molecule type" value="Genomic_DNA"/>
</dbReference>
<dbReference type="Proteomes" id="UP000092950">
    <property type="component" value="Chromosome"/>
</dbReference>
<keyword evidence="4 8" id="KW-0808">Transferase</keyword>
<evidence type="ECO:0000313" key="7">
    <source>
        <dbReference type="EMBL" id="ANY17932.1"/>
    </source>
</evidence>
<keyword evidence="3" id="KW-0997">Cell inner membrane</keyword>
<dbReference type="PIRSF" id="PIRSF026649">
    <property type="entry name" value="MsbB"/>
    <property type="match status" value="1"/>
</dbReference>
<keyword evidence="5" id="KW-0472">Membrane</keyword>
<protein>
    <submittedName>
        <fullName evidence="7 8">Acyltransferase</fullName>
        <ecNumber evidence="8">2.3.1.-</ecNumber>
    </submittedName>
</protein>
<dbReference type="OrthoDB" id="9803456at2"/>
<evidence type="ECO:0000256" key="5">
    <source>
        <dbReference type="ARBA" id="ARBA00023136"/>
    </source>
</evidence>
<dbReference type="PANTHER" id="PTHR30606">
    <property type="entry name" value="LIPID A BIOSYNTHESIS LAUROYL ACYLTRANSFERASE"/>
    <property type="match status" value="1"/>
</dbReference>
<evidence type="ECO:0000256" key="3">
    <source>
        <dbReference type="ARBA" id="ARBA00022519"/>
    </source>
</evidence>
<dbReference type="KEGG" id="bpdz:BBN53_19810"/>
<dbReference type="GO" id="GO:0009247">
    <property type="term" value="P:glycolipid biosynthetic process"/>
    <property type="evidence" value="ECO:0007669"/>
    <property type="project" value="UniProtKB-ARBA"/>
</dbReference>
<evidence type="ECO:0000256" key="1">
    <source>
        <dbReference type="ARBA" id="ARBA00004533"/>
    </source>
</evidence>
<evidence type="ECO:0000313" key="8">
    <source>
        <dbReference type="EMBL" id="CUI79527.1"/>
    </source>
</evidence>
<evidence type="ECO:0000256" key="6">
    <source>
        <dbReference type="ARBA" id="ARBA00023315"/>
    </source>
</evidence>
<dbReference type="AlphaFoldDB" id="A0A0J6C5J8"/>
<name>A0A0J6C5J8_9BORD</name>
<dbReference type="RefSeq" id="WP_043207091.1">
    <property type="nucleotide sequence ID" value="NZ_CAJGUP010000229.1"/>
</dbReference>
<accession>A0A0M7FD94</accession>
<dbReference type="EMBL" id="CYTV01000005">
    <property type="protein sequence ID" value="CUI79527.1"/>
    <property type="molecule type" value="Genomic_DNA"/>
</dbReference>
<evidence type="ECO:0000256" key="4">
    <source>
        <dbReference type="ARBA" id="ARBA00022679"/>
    </source>
</evidence>
<evidence type="ECO:0000313" key="9">
    <source>
        <dbReference type="Proteomes" id="UP000053096"/>
    </source>
</evidence>
<reference evidence="7 10" key="2">
    <citation type="submission" date="2016-07" db="EMBL/GenBank/DDBJ databases">
        <title>Complete genome sequences of Bordetella pseudohinzii.</title>
        <authorList>
            <person name="Spilker T."/>
            <person name="Darrah R."/>
            <person name="LiPuma J.J."/>
        </authorList>
    </citation>
    <scope>NUCLEOTIDE SEQUENCE [LARGE SCALE GENOMIC DNA]</scope>
    <source>
        <strain evidence="7 10">HI4681</strain>
    </source>
</reference>
<dbReference type="Pfam" id="PF03279">
    <property type="entry name" value="Lip_A_acyltrans"/>
    <property type="match status" value="1"/>
</dbReference>
<dbReference type="EC" id="2.3.1.-" evidence="8"/>
<dbReference type="GO" id="GO:0016746">
    <property type="term" value="F:acyltransferase activity"/>
    <property type="evidence" value="ECO:0007669"/>
    <property type="project" value="UniProtKB-KW"/>
</dbReference>
<keyword evidence="2" id="KW-1003">Cell membrane</keyword>
<keyword evidence="10" id="KW-1185">Reference proteome</keyword>
<evidence type="ECO:0000313" key="10">
    <source>
        <dbReference type="Proteomes" id="UP000092950"/>
    </source>
</evidence>